<name>A0A2V3IUL3_9FLOR</name>
<evidence type="ECO:0000313" key="5">
    <source>
        <dbReference type="Proteomes" id="UP000247409"/>
    </source>
</evidence>
<dbReference type="Gene3D" id="1.25.40.10">
    <property type="entry name" value="Tetratricopeptide repeat domain"/>
    <property type="match status" value="1"/>
</dbReference>
<dbReference type="PROSITE" id="PS50011">
    <property type="entry name" value="PROTEIN_KINASE_DOM"/>
    <property type="match status" value="1"/>
</dbReference>
<organism evidence="4 5">
    <name type="scientific">Gracilariopsis chorda</name>
    <dbReference type="NCBI Taxonomy" id="448386"/>
    <lineage>
        <taxon>Eukaryota</taxon>
        <taxon>Rhodophyta</taxon>
        <taxon>Florideophyceae</taxon>
        <taxon>Rhodymeniophycidae</taxon>
        <taxon>Gracilariales</taxon>
        <taxon>Gracilariaceae</taxon>
        <taxon>Gracilariopsis</taxon>
    </lineage>
</organism>
<feature type="region of interest" description="Disordered" evidence="2">
    <location>
        <begin position="591"/>
        <end position="619"/>
    </location>
</feature>
<feature type="compositionally biased region" description="Pro residues" evidence="2">
    <location>
        <begin position="227"/>
        <end position="238"/>
    </location>
</feature>
<feature type="region of interest" description="Disordered" evidence="2">
    <location>
        <begin position="314"/>
        <end position="337"/>
    </location>
</feature>
<accession>A0A2V3IUL3</accession>
<feature type="region of interest" description="Disordered" evidence="2">
    <location>
        <begin position="115"/>
        <end position="242"/>
    </location>
</feature>
<dbReference type="InterPro" id="IPR000719">
    <property type="entry name" value="Prot_kinase_dom"/>
</dbReference>
<dbReference type="InterPro" id="IPR006597">
    <property type="entry name" value="Sel1-like"/>
</dbReference>
<feature type="compositionally biased region" description="Polar residues" evidence="2">
    <location>
        <begin position="180"/>
        <end position="206"/>
    </location>
</feature>
<proteinExistence type="inferred from homology"/>
<feature type="compositionally biased region" description="Pro residues" evidence="2">
    <location>
        <begin position="595"/>
        <end position="609"/>
    </location>
</feature>
<dbReference type="SUPFAM" id="SSF81901">
    <property type="entry name" value="HCP-like"/>
    <property type="match status" value="1"/>
</dbReference>
<dbReference type="GO" id="GO:0004672">
    <property type="term" value="F:protein kinase activity"/>
    <property type="evidence" value="ECO:0007669"/>
    <property type="project" value="InterPro"/>
</dbReference>
<dbReference type="SUPFAM" id="SSF56112">
    <property type="entry name" value="Protein kinase-like (PK-like)"/>
    <property type="match status" value="2"/>
</dbReference>
<dbReference type="PANTHER" id="PTHR11102">
    <property type="entry name" value="SEL-1-LIKE PROTEIN"/>
    <property type="match status" value="1"/>
</dbReference>
<evidence type="ECO:0000256" key="2">
    <source>
        <dbReference type="SAM" id="MobiDB-lite"/>
    </source>
</evidence>
<dbReference type="STRING" id="448386.A0A2V3IUL3"/>
<reference evidence="4 5" key="1">
    <citation type="journal article" date="2018" name="Mol. Biol. Evol.">
        <title>Analysis of the draft genome of the red seaweed Gracilariopsis chorda provides insights into genome size evolution in Rhodophyta.</title>
        <authorList>
            <person name="Lee J."/>
            <person name="Yang E.C."/>
            <person name="Graf L."/>
            <person name="Yang J.H."/>
            <person name="Qiu H."/>
            <person name="Zel Zion U."/>
            <person name="Chan C.X."/>
            <person name="Stephens T.G."/>
            <person name="Weber A.P.M."/>
            <person name="Boo G.H."/>
            <person name="Boo S.M."/>
            <person name="Kim K.M."/>
            <person name="Shin Y."/>
            <person name="Jung M."/>
            <person name="Lee S.J."/>
            <person name="Yim H.S."/>
            <person name="Lee J.H."/>
            <person name="Bhattacharya D."/>
            <person name="Yoon H.S."/>
        </authorList>
    </citation>
    <scope>NUCLEOTIDE SEQUENCE [LARGE SCALE GENOMIC DNA]</scope>
    <source>
        <strain evidence="4 5">SKKU-2015</strain>
        <tissue evidence="4">Whole body</tissue>
    </source>
</reference>
<comment type="caution">
    <text evidence="4">The sequence shown here is derived from an EMBL/GenBank/DDBJ whole genome shotgun (WGS) entry which is preliminary data.</text>
</comment>
<dbReference type="SMART" id="SM00671">
    <property type="entry name" value="SEL1"/>
    <property type="match status" value="5"/>
</dbReference>
<keyword evidence="5" id="KW-1185">Reference proteome</keyword>
<feature type="compositionally biased region" description="Polar residues" evidence="2">
    <location>
        <begin position="159"/>
        <end position="172"/>
    </location>
</feature>
<dbReference type="EMBL" id="NBIV01000052">
    <property type="protein sequence ID" value="PXF45803.1"/>
    <property type="molecule type" value="Genomic_DNA"/>
</dbReference>
<dbReference type="Gene3D" id="1.10.510.10">
    <property type="entry name" value="Transferase(Phosphotransferase) domain 1"/>
    <property type="match status" value="2"/>
</dbReference>
<sequence length="968" mass="105250">MWRGRRVSVRLLRSGYARFLREADYRHALGQFVNIPALCGAHWESSHSSSRPSSAVGYLLMHTVPGCSLDHLVRHCKIPDTVTHLRVLQRVVAALLFAHSVHPAITHQDLHPGNVLIVHPQQPPDHHQPPSLPSRPAPPATVANTCRQPLPPVFPPVTSAASLPDHNTTTLPDNLKHRTTLASQTHIPTSNITRSSPSNHSSDLNPSSCSSTSASAALPHASSPSPAASPSPPPPPSSSPFFSFSPSAVQLMDFPSVHEAHARRARSTWHSNPALTGYCAPEIATPPMWAAVAHVAHNRTRAAAHYERERSVIAATASSTGRNSPRPPPPPHRARSSSTNIAANALIAMPPSRSNSGSQRHHYDNETYALFGDDPLNNELHHSHHTDSMRIDVRSPTPLHSAAHLVPNGAVAHALTTAQGVVEQSLRTAQHTIDTRNVTHRRRRLPTFSSDDIVSFTRRRRSSELSHLDSASLNPDSNAFTKIDVWSVGWLMYYMATGKHPPTDAFARPNIADEIDWSAVPLECRPIVRMCIHTDKHKRATLREVKRNIDTTLQGLMFAKGLALLDNDKNSAFLLLDKAVGIESLDCTGTRLAHPPSPTSSPSFPPSSPSSPFSKSRSSYSRGASLLGASNVGSEPTTLVRNAEVMSLTQMEQHDDPARHKLMLGLNDKTRVALAALPLCVVRRVEWEAAARYLRRSEEEIRALRGALMTEKWNKNDVKNGAAASEYLKKRSAEGVSSAQSALGWIYRWGAGGILKNVSSAMREWEKAVAAAGDPEACNGLGLLYHHGRNEIAVDGEKARRYYQLAVDQGYPAAAVNLGVMLHDGAAGLTPDGIAARGLYEIASRHGDAIAANNLGLLLRHGAPGVEVDAPAAVDAYHLAIERRERHHACRNLAELLWEGAPGVKPDRASAVEYFAMAVARGDAGSRETARNALRHMLQLVLKNKEHIPNALIEKCGRLLRSDRGDSK</sequence>
<comment type="similarity">
    <text evidence="1">Belongs to the sel-1 family.</text>
</comment>
<feature type="domain" description="Protein kinase" evidence="3">
    <location>
        <begin position="1"/>
        <end position="553"/>
    </location>
</feature>
<evidence type="ECO:0000313" key="4">
    <source>
        <dbReference type="EMBL" id="PXF45803.1"/>
    </source>
</evidence>
<feature type="compositionally biased region" description="Low complexity" evidence="2">
    <location>
        <begin position="610"/>
        <end position="619"/>
    </location>
</feature>
<evidence type="ECO:0000256" key="1">
    <source>
        <dbReference type="ARBA" id="ARBA00038101"/>
    </source>
</evidence>
<dbReference type="Proteomes" id="UP000247409">
    <property type="component" value="Unassembled WGS sequence"/>
</dbReference>
<feature type="compositionally biased region" description="Low complexity" evidence="2">
    <location>
        <begin position="207"/>
        <end position="226"/>
    </location>
</feature>
<feature type="compositionally biased region" description="Pro residues" evidence="2">
    <location>
        <begin position="130"/>
        <end position="139"/>
    </location>
</feature>
<dbReference type="Pfam" id="PF08238">
    <property type="entry name" value="Sel1"/>
    <property type="match status" value="5"/>
</dbReference>
<evidence type="ECO:0000259" key="3">
    <source>
        <dbReference type="PROSITE" id="PS50011"/>
    </source>
</evidence>
<dbReference type="OrthoDB" id="3997at2759"/>
<dbReference type="InterPro" id="IPR011009">
    <property type="entry name" value="Kinase-like_dom_sf"/>
</dbReference>
<dbReference type="InterPro" id="IPR050767">
    <property type="entry name" value="Sel1_AlgK"/>
</dbReference>
<dbReference type="InterPro" id="IPR011990">
    <property type="entry name" value="TPR-like_helical_dom_sf"/>
</dbReference>
<gene>
    <name evidence="4" type="ORF">BWQ96_04415</name>
</gene>
<dbReference type="PANTHER" id="PTHR11102:SF160">
    <property type="entry name" value="ERAD-ASSOCIATED E3 UBIQUITIN-PROTEIN LIGASE COMPONENT HRD3"/>
    <property type="match status" value="1"/>
</dbReference>
<dbReference type="AlphaFoldDB" id="A0A2V3IUL3"/>
<protein>
    <submittedName>
        <fullName evidence="4">Cytochrome c oxidase assembly factor 7</fullName>
    </submittedName>
</protein>
<dbReference type="GO" id="GO:0005524">
    <property type="term" value="F:ATP binding"/>
    <property type="evidence" value="ECO:0007669"/>
    <property type="project" value="InterPro"/>
</dbReference>